<dbReference type="EMBL" id="BAABCV010000011">
    <property type="protein sequence ID" value="GAA4102364.1"/>
    <property type="molecule type" value="Genomic_DNA"/>
</dbReference>
<dbReference type="Gene3D" id="3.40.720.10">
    <property type="entry name" value="Alkaline Phosphatase, subunit A"/>
    <property type="match status" value="1"/>
</dbReference>
<evidence type="ECO:0000256" key="1">
    <source>
        <dbReference type="ARBA" id="ARBA00022801"/>
    </source>
</evidence>
<gene>
    <name evidence="2" type="primary">sapM</name>
    <name evidence="2" type="ORF">GCM10022392_29180</name>
</gene>
<keyword evidence="1" id="KW-0378">Hydrolase</keyword>
<dbReference type="InterPro" id="IPR017850">
    <property type="entry name" value="Alkaline_phosphatase_core_sf"/>
</dbReference>
<reference evidence="3" key="1">
    <citation type="journal article" date="2019" name="Int. J. Syst. Evol. Microbiol.">
        <title>The Global Catalogue of Microorganisms (GCM) 10K type strain sequencing project: providing services to taxonomists for standard genome sequencing and annotation.</title>
        <authorList>
            <consortium name="The Broad Institute Genomics Platform"/>
            <consortium name="The Broad Institute Genome Sequencing Center for Infectious Disease"/>
            <person name="Wu L."/>
            <person name="Ma J."/>
        </authorList>
    </citation>
    <scope>NUCLEOTIDE SEQUENCE [LARGE SCALE GENOMIC DNA]</scope>
    <source>
        <strain evidence="3">JCM 17085</strain>
    </source>
</reference>
<dbReference type="PANTHER" id="PTHR31956">
    <property type="entry name" value="NON-SPECIFIC PHOSPHOLIPASE C4-RELATED"/>
    <property type="match status" value="1"/>
</dbReference>
<accession>A0ABP7X2F1</accession>
<organism evidence="2 3">
    <name type="scientific">Mucilaginibacter panaciglaebae</name>
    <dbReference type="NCBI Taxonomy" id="502331"/>
    <lineage>
        <taxon>Bacteria</taxon>
        <taxon>Pseudomonadati</taxon>
        <taxon>Bacteroidota</taxon>
        <taxon>Sphingobacteriia</taxon>
        <taxon>Sphingobacteriales</taxon>
        <taxon>Sphingobacteriaceae</taxon>
        <taxon>Mucilaginibacter</taxon>
    </lineage>
</organism>
<dbReference type="RefSeq" id="WP_345106072.1">
    <property type="nucleotide sequence ID" value="NZ_BAABCV010000011.1"/>
</dbReference>
<keyword evidence="3" id="KW-1185">Reference proteome</keyword>
<dbReference type="PANTHER" id="PTHR31956:SF1">
    <property type="entry name" value="NON-SPECIFIC PHOSPHOLIPASE C1"/>
    <property type="match status" value="1"/>
</dbReference>
<sequence length="313" mass="34902">MKVIPTLFLVSALTGIGFVCFSFKQTKPVIQPHRYDHIIIVMEENHGFDEVIGSTNAPYITQLAQDGALFTNSHGVTHPSQPNYLALYAGGVQGVIGDESLEKVTPYTTPNLGASLIKHGFTFTGYAQTMPSVGFMASYYKRGELTKASLYARKHAPWVNWIGDKENNIPASVSLPMEQFPKDFSKLPTVAFVIPDMDYDMHNIGDPGDAEAIKRGDQWLKDNLGAYVEWAKKHNSLLILTFDEDDFKQVNHVPTIFIGAGIIPGKYNGYINHYNVLHTIEAMYKLPVEDTTKATAITDVWKTDRTKDKKAKL</sequence>
<evidence type="ECO:0000313" key="3">
    <source>
        <dbReference type="Proteomes" id="UP001500841"/>
    </source>
</evidence>
<dbReference type="Proteomes" id="UP001500841">
    <property type="component" value="Unassembled WGS sequence"/>
</dbReference>
<protein>
    <submittedName>
        <fullName evidence="2">Phosphatidylinositol-3-phosphatase</fullName>
    </submittedName>
</protein>
<dbReference type="Pfam" id="PF04185">
    <property type="entry name" value="Phosphoesterase"/>
    <property type="match status" value="1"/>
</dbReference>
<comment type="caution">
    <text evidence="2">The sequence shown here is derived from an EMBL/GenBank/DDBJ whole genome shotgun (WGS) entry which is preliminary data.</text>
</comment>
<dbReference type="InterPro" id="IPR007312">
    <property type="entry name" value="Phosphoesterase"/>
</dbReference>
<name>A0ABP7X2F1_9SPHI</name>
<proteinExistence type="predicted"/>
<dbReference type="SUPFAM" id="SSF53649">
    <property type="entry name" value="Alkaline phosphatase-like"/>
    <property type="match status" value="1"/>
</dbReference>
<evidence type="ECO:0000313" key="2">
    <source>
        <dbReference type="EMBL" id="GAA4102364.1"/>
    </source>
</evidence>